<dbReference type="PANTHER" id="PTHR43792">
    <property type="entry name" value="GNAT FAMILY, PUTATIVE (AFU_ORTHOLOGUE AFUA_3G00765)-RELATED-RELATED"/>
    <property type="match status" value="1"/>
</dbReference>
<keyword evidence="2" id="KW-0808">Transferase</keyword>
<dbReference type="Pfam" id="PF13302">
    <property type="entry name" value="Acetyltransf_3"/>
    <property type="match status" value="1"/>
</dbReference>
<dbReference type="AlphaFoldDB" id="A0A363P0M5"/>
<accession>A0A363P0M5</accession>
<feature type="domain" description="N-acetyltransferase" evidence="1">
    <location>
        <begin position="5"/>
        <end position="163"/>
    </location>
</feature>
<dbReference type="PANTHER" id="PTHR43792:SF1">
    <property type="entry name" value="N-ACETYLTRANSFERASE DOMAIN-CONTAINING PROTEIN"/>
    <property type="match status" value="1"/>
</dbReference>
<evidence type="ECO:0000259" key="1">
    <source>
        <dbReference type="PROSITE" id="PS51186"/>
    </source>
</evidence>
<keyword evidence="3" id="KW-1185">Reference proteome</keyword>
<dbReference type="InterPro" id="IPR000182">
    <property type="entry name" value="GNAT_dom"/>
</dbReference>
<dbReference type="Gene3D" id="3.40.630.30">
    <property type="match status" value="1"/>
</dbReference>
<dbReference type="InterPro" id="IPR016181">
    <property type="entry name" value="Acyl_CoA_acyltransferase"/>
</dbReference>
<reference evidence="2 3" key="1">
    <citation type="submission" date="2018-04" db="EMBL/GenBank/DDBJ databases">
        <title>Sphingobacterium sp. M46 Genome.</title>
        <authorList>
            <person name="Cheng J."/>
            <person name="Li Y."/>
        </authorList>
    </citation>
    <scope>NUCLEOTIDE SEQUENCE [LARGE SCALE GENOMIC DNA]</scope>
    <source>
        <strain evidence="2 3">M46</strain>
    </source>
</reference>
<dbReference type="EMBL" id="QCXX01000001">
    <property type="protein sequence ID" value="PUV26550.1"/>
    <property type="molecule type" value="Genomic_DNA"/>
</dbReference>
<protein>
    <submittedName>
        <fullName evidence="2">N-acetyltransferase</fullName>
    </submittedName>
</protein>
<evidence type="ECO:0000313" key="2">
    <source>
        <dbReference type="EMBL" id="PUV26550.1"/>
    </source>
</evidence>
<comment type="caution">
    <text evidence="2">The sequence shown here is derived from an EMBL/GenBank/DDBJ whole genome shotgun (WGS) entry which is preliminary data.</text>
</comment>
<dbReference type="OrthoDB" id="9788916at2"/>
<proteinExistence type="predicted"/>
<name>A0A363P0M5_9SPHI</name>
<dbReference type="InterPro" id="IPR051531">
    <property type="entry name" value="N-acetyltransferase"/>
</dbReference>
<organism evidence="2 3">
    <name type="scientific">Sphingobacterium athyrii</name>
    <dbReference type="NCBI Taxonomy" id="2152717"/>
    <lineage>
        <taxon>Bacteria</taxon>
        <taxon>Pseudomonadati</taxon>
        <taxon>Bacteroidota</taxon>
        <taxon>Sphingobacteriia</taxon>
        <taxon>Sphingobacteriales</taxon>
        <taxon>Sphingobacteriaceae</taxon>
        <taxon>Sphingobacterium</taxon>
    </lineage>
</organism>
<dbReference type="SUPFAM" id="SSF55729">
    <property type="entry name" value="Acyl-CoA N-acyltransferases (Nat)"/>
    <property type="match status" value="1"/>
</dbReference>
<dbReference type="RefSeq" id="WP_108632842.1">
    <property type="nucleotide sequence ID" value="NZ_QCXX01000001.1"/>
</dbReference>
<evidence type="ECO:0000313" key="3">
    <source>
        <dbReference type="Proteomes" id="UP000250831"/>
    </source>
</evidence>
<dbReference type="GO" id="GO:0016747">
    <property type="term" value="F:acyltransferase activity, transferring groups other than amino-acyl groups"/>
    <property type="evidence" value="ECO:0007669"/>
    <property type="project" value="InterPro"/>
</dbReference>
<gene>
    <name evidence="2" type="ORF">DCO56_06320</name>
</gene>
<dbReference type="Proteomes" id="UP000250831">
    <property type="component" value="Unassembled WGS sequence"/>
</dbReference>
<sequence>MYSTLEFKKYTAEDFMLFKELVKEDEIMKYISGKGLTPEEAEKKFAFILDINRDPLLGYFKVIDSESQLFLGDCKLVNYKKDPTVFEIGYLLQKEFWRKGLGTKICESMLAMAKHIDANKDVVGIIDPDNVASRKLLTKFGFQSYFSGIEDEIATEKLMLKRS</sequence>
<dbReference type="PROSITE" id="PS51186">
    <property type="entry name" value="GNAT"/>
    <property type="match status" value="1"/>
</dbReference>